<keyword evidence="4" id="KW-0132">Cell division</keyword>
<dbReference type="InterPro" id="IPR036133">
    <property type="entry name" value="EB1_C_sf"/>
</dbReference>
<proteinExistence type="inferred from homology"/>
<feature type="compositionally biased region" description="Basic and acidic residues" evidence="9">
    <location>
        <begin position="244"/>
        <end position="253"/>
    </location>
</feature>
<dbReference type="AlphaFoldDB" id="A0A6G0XVN9"/>
<evidence type="ECO:0000256" key="6">
    <source>
        <dbReference type="ARBA" id="ARBA00022776"/>
    </source>
</evidence>
<feature type="region of interest" description="Disordered" evidence="9">
    <location>
        <begin position="170"/>
        <end position="190"/>
    </location>
</feature>
<dbReference type="Pfam" id="PF00307">
    <property type="entry name" value="CH"/>
    <property type="match status" value="1"/>
</dbReference>
<dbReference type="InterPro" id="IPR027328">
    <property type="entry name" value="MAPRE"/>
</dbReference>
<dbReference type="VEuPathDB" id="FungiDB:AeMF1_009465"/>
<comment type="subcellular location">
    <subcellularLocation>
        <location evidence="1">Cytoplasm</location>
        <location evidence="1">Cytoskeleton</location>
    </subcellularLocation>
</comment>
<dbReference type="SUPFAM" id="SSF47576">
    <property type="entry name" value="Calponin-homology domain, CH-domain"/>
    <property type="match status" value="1"/>
</dbReference>
<dbReference type="InterPro" id="IPR001715">
    <property type="entry name" value="CH_dom"/>
</dbReference>
<name>A0A6G0XVN9_9STRA</name>
<keyword evidence="8" id="KW-0131">Cell cycle</keyword>
<keyword evidence="7" id="KW-0206">Cytoskeleton</keyword>
<evidence type="ECO:0000256" key="7">
    <source>
        <dbReference type="ARBA" id="ARBA00023212"/>
    </source>
</evidence>
<evidence type="ECO:0000256" key="2">
    <source>
        <dbReference type="ARBA" id="ARBA00010729"/>
    </source>
</evidence>
<evidence type="ECO:0000256" key="4">
    <source>
        <dbReference type="ARBA" id="ARBA00022618"/>
    </source>
</evidence>
<evidence type="ECO:0000256" key="5">
    <source>
        <dbReference type="ARBA" id="ARBA00022701"/>
    </source>
</evidence>
<keyword evidence="3" id="KW-0963">Cytoplasm</keyword>
<evidence type="ECO:0000256" key="1">
    <source>
        <dbReference type="ARBA" id="ARBA00004245"/>
    </source>
</evidence>
<evidence type="ECO:0000256" key="3">
    <source>
        <dbReference type="ARBA" id="ARBA00022490"/>
    </source>
</evidence>
<feature type="region of interest" description="Disordered" evidence="9">
    <location>
        <begin position="229"/>
        <end position="253"/>
    </location>
</feature>
<dbReference type="PROSITE" id="PS50021">
    <property type="entry name" value="CH"/>
    <property type="match status" value="1"/>
</dbReference>
<dbReference type="Gene3D" id="1.20.5.1430">
    <property type="match status" value="1"/>
</dbReference>
<evidence type="ECO:0000313" key="11">
    <source>
        <dbReference type="EMBL" id="KAF0744586.1"/>
    </source>
</evidence>
<dbReference type="GO" id="GO:0051301">
    <property type="term" value="P:cell division"/>
    <property type="evidence" value="ECO:0007669"/>
    <property type="project" value="UniProtKB-KW"/>
</dbReference>
<dbReference type="Proteomes" id="UP000481153">
    <property type="component" value="Unassembled WGS sequence"/>
</dbReference>
<organism evidence="11 12">
    <name type="scientific">Aphanomyces euteiches</name>
    <dbReference type="NCBI Taxonomy" id="100861"/>
    <lineage>
        <taxon>Eukaryota</taxon>
        <taxon>Sar</taxon>
        <taxon>Stramenopiles</taxon>
        <taxon>Oomycota</taxon>
        <taxon>Saprolegniomycetes</taxon>
        <taxon>Saprolegniales</taxon>
        <taxon>Verrucalvaceae</taxon>
        <taxon>Aphanomyces</taxon>
    </lineage>
</organism>
<evidence type="ECO:0000256" key="9">
    <source>
        <dbReference type="SAM" id="MobiDB-lite"/>
    </source>
</evidence>
<dbReference type="EMBL" id="VJMJ01000009">
    <property type="protein sequence ID" value="KAF0744586.1"/>
    <property type="molecule type" value="Genomic_DNA"/>
</dbReference>
<dbReference type="SUPFAM" id="SSF140612">
    <property type="entry name" value="EB1 dimerisation domain-like"/>
    <property type="match status" value="1"/>
</dbReference>
<sequence length="340" mass="38757">MAIRKLKARGIGRLELLNWLNEFLETDYTKIEHLADGIAYCQVFDVLYPGKVPLQNVNFHAQYEPECERNLKILQKTFETCGIQKEVAIKKLVKGVFQEHFEFLHWVHDYVHRTYPDAVRTSHAFERRERLVQKAADGTFANLNLIPKFSMRNGIYRKSLNQVLLQQDEVSEHPPSIEAQNEPQHASPPEAIESADHAVKAQATPQFGHSWQHTIEAKGIATKAFNSMQGTTTDVKPRKTKVQVRPEKAKSHKATEGLLKQLTTPLEAELHGRIQDLDNLQVEVSALLTERKYYSDILREIEHLCQQVDDQDDTANTAKAVVLGILAEPLKELPLIDNCN</sequence>
<comment type="similarity">
    <text evidence="2">Belongs to the MAPRE family.</text>
</comment>
<dbReference type="Gene3D" id="1.10.418.10">
    <property type="entry name" value="Calponin-like domain"/>
    <property type="match status" value="1"/>
</dbReference>
<dbReference type="GO" id="GO:0008017">
    <property type="term" value="F:microtubule binding"/>
    <property type="evidence" value="ECO:0007669"/>
    <property type="project" value="InterPro"/>
</dbReference>
<dbReference type="GO" id="GO:0005874">
    <property type="term" value="C:microtubule"/>
    <property type="evidence" value="ECO:0007669"/>
    <property type="project" value="UniProtKB-KW"/>
</dbReference>
<comment type="caution">
    <text evidence="11">The sequence shown here is derived from an EMBL/GenBank/DDBJ whole genome shotgun (WGS) entry which is preliminary data.</text>
</comment>
<dbReference type="FunFam" id="1.10.418.10:FF:000028">
    <property type="entry name" value="RP/EB family microtubule-associated protein"/>
    <property type="match status" value="1"/>
</dbReference>
<evidence type="ECO:0000256" key="8">
    <source>
        <dbReference type="ARBA" id="ARBA00023306"/>
    </source>
</evidence>
<feature type="domain" description="Calponin-homology (CH)" evidence="10">
    <location>
        <begin position="10"/>
        <end position="112"/>
    </location>
</feature>
<evidence type="ECO:0000313" key="12">
    <source>
        <dbReference type="Proteomes" id="UP000481153"/>
    </source>
</evidence>
<keyword evidence="12" id="KW-1185">Reference proteome</keyword>
<accession>A0A6G0XVN9</accession>
<reference evidence="11 12" key="1">
    <citation type="submission" date="2019-07" db="EMBL/GenBank/DDBJ databases">
        <title>Genomics analysis of Aphanomyces spp. identifies a new class of oomycete effector associated with host adaptation.</title>
        <authorList>
            <person name="Gaulin E."/>
        </authorList>
    </citation>
    <scope>NUCLEOTIDE SEQUENCE [LARGE SCALE GENOMIC DNA]</scope>
    <source>
        <strain evidence="11 12">ATCC 201684</strain>
    </source>
</reference>
<dbReference type="PANTHER" id="PTHR10623">
    <property type="entry name" value="MICROTUBULE-ASSOCIATED PROTEIN RP/EB FAMILY MEMBER"/>
    <property type="match status" value="1"/>
</dbReference>
<protein>
    <recommendedName>
        <fullName evidence="10">Calponin-homology (CH) domain-containing protein</fullName>
    </recommendedName>
</protein>
<keyword evidence="5" id="KW-0493">Microtubule</keyword>
<keyword evidence="6" id="KW-0498">Mitosis</keyword>
<dbReference type="InterPro" id="IPR036872">
    <property type="entry name" value="CH_dom_sf"/>
</dbReference>
<evidence type="ECO:0000259" key="10">
    <source>
        <dbReference type="PROSITE" id="PS50021"/>
    </source>
</evidence>
<gene>
    <name evidence="11" type="ORF">Ae201684_001055</name>
</gene>